<comment type="subcellular location">
    <subcellularLocation>
        <location evidence="1 7">Cell inner membrane</location>
        <topology evidence="1 7">Multi-pass membrane protein</topology>
    </subcellularLocation>
</comment>
<feature type="transmembrane region" description="Helical" evidence="7">
    <location>
        <begin position="337"/>
        <end position="356"/>
    </location>
</feature>
<evidence type="ECO:0000256" key="1">
    <source>
        <dbReference type="ARBA" id="ARBA00004429"/>
    </source>
</evidence>
<feature type="transmembrane region" description="Helical" evidence="7">
    <location>
        <begin position="107"/>
        <end position="126"/>
    </location>
</feature>
<comment type="caution">
    <text evidence="9">The sequence shown here is derived from an EMBL/GenBank/DDBJ whole genome shotgun (WGS) entry which is preliminary data.</text>
</comment>
<dbReference type="PIRSF" id="PIRSF006066">
    <property type="entry name" value="HI0050"/>
    <property type="match status" value="1"/>
</dbReference>
<keyword evidence="2" id="KW-1003">Cell membrane</keyword>
<feature type="transmembrane region" description="Helical" evidence="7">
    <location>
        <begin position="53"/>
        <end position="73"/>
    </location>
</feature>
<keyword evidence="5 7" id="KW-1133">Transmembrane helix</keyword>
<dbReference type="PANTHER" id="PTHR33362">
    <property type="entry name" value="SIALIC ACID TRAP TRANSPORTER PERMEASE PROTEIN SIAT-RELATED"/>
    <property type="match status" value="1"/>
</dbReference>
<dbReference type="Proteomes" id="UP000603352">
    <property type="component" value="Unassembled WGS sequence"/>
</dbReference>
<keyword evidence="6 7" id="KW-0472">Membrane</keyword>
<dbReference type="InterPro" id="IPR004681">
    <property type="entry name" value="TRAP_DctM"/>
</dbReference>
<feature type="transmembrane region" description="Helical" evidence="7">
    <location>
        <begin position="245"/>
        <end position="263"/>
    </location>
</feature>
<reference evidence="10" key="1">
    <citation type="journal article" date="2019" name="Int. J. Syst. Evol. Microbiol.">
        <title>The Global Catalogue of Microorganisms (GCM) 10K type strain sequencing project: providing services to taxonomists for standard genome sequencing and annotation.</title>
        <authorList>
            <consortium name="The Broad Institute Genomics Platform"/>
            <consortium name="The Broad Institute Genome Sequencing Center for Infectious Disease"/>
            <person name="Wu L."/>
            <person name="Ma J."/>
        </authorList>
    </citation>
    <scope>NUCLEOTIDE SEQUENCE [LARGE SCALE GENOMIC DNA]</scope>
    <source>
        <strain evidence="10">CGMCC 1.10188</strain>
    </source>
</reference>
<dbReference type="NCBIfam" id="TIGR00786">
    <property type="entry name" value="dctM"/>
    <property type="match status" value="1"/>
</dbReference>
<evidence type="ECO:0000256" key="4">
    <source>
        <dbReference type="ARBA" id="ARBA00022692"/>
    </source>
</evidence>
<feature type="transmembrane region" description="Helical" evidence="7">
    <location>
        <begin position="275"/>
        <end position="293"/>
    </location>
</feature>
<comment type="subunit">
    <text evidence="7">The complex comprises the extracytoplasmic solute receptor protein and the two transmembrane proteins.</text>
</comment>
<feature type="transmembrane region" description="Helical" evidence="7">
    <location>
        <begin position="217"/>
        <end position="239"/>
    </location>
</feature>
<keyword evidence="7" id="KW-0813">Transport</keyword>
<dbReference type="InterPro" id="IPR010656">
    <property type="entry name" value="DctM"/>
</dbReference>
<gene>
    <name evidence="9" type="ORF">GCM10011505_23780</name>
</gene>
<protein>
    <recommendedName>
        <fullName evidence="7">TRAP transporter large permease protein</fullName>
    </recommendedName>
</protein>
<feature type="transmembrane region" description="Helical" evidence="7">
    <location>
        <begin position="170"/>
        <end position="196"/>
    </location>
</feature>
<feature type="transmembrane region" description="Helical" evidence="7">
    <location>
        <begin position="403"/>
        <end position="428"/>
    </location>
</feature>
<evidence type="ECO:0000313" key="9">
    <source>
        <dbReference type="EMBL" id="GGB41583.1"/>
    </source>
</evidence>
<evidence type="ECO:0000256" key="3">
    <source>
        <dbReference type="ARBA" id="ARBA00022519"/>
    </source>
</evidence>
<comment type="similarity">
    <text evidence="7">Belongs to the TRAP transporter large permease family.</text>
</comment>
<dbReference type="PANTHER" id="PTHR33362:SF5">
    <property type="entry name" value="C4-DICARBOXYLATE TRAP TRANSPORTER LARGE PERMEASE PROTEIN DCTM"/>
    <property type="match status" value="1"/>
</dbReference>
<evidence type="ECO:0000256" key="7">
    <source>
        <dbReference type="RuleBase" id="RU369079"/>
    </source>
</evidence>
<dbReference type="RefSeq" id="WP_188578071.1">
    <property type="nucleotide sequence ID" value="NZ_BMDZ01000025.1"/>
</dbReference>
<keyword evidence="3 7" id="KW-0997">Cell inner membrane</keyword>
<evidence type="ECO:0000259" key="8">
    <source>
        <dbReference type="Pfam" id="PF06808"/>
    </source>
</evidence>
<keyword evidence="10" id="KW-1185">Reference proteome</keyword>
<dbReference type="EMBL" id="BMDZ01000025">
    <property type="protein sequence ID" value="GGB41583.1"/>
    <property type="molecule type" value="Genomic_DNA"/>
</dbReference>
<organism evidence="9 10">
    <name type="scientific">Tistrella bauzanensis</name>
    <dbReference type="NCBI Taxonomy" id="657419"/>
    <lineage>
        <taxon>Bacteria</taxon>
        <taxon>Pseudomonadati</taxon>
        <taxon>Pseudomonadota</taxon>
        <taxon>Alphaproteobacteria</taxon>
        <taxon>Geminicoccales</taxon>
        <taxon>Geminicoccaceae</taxon>
        <taxon>Tistrella</taxon>
    </lineage>
</organism>
<evidence type="ECO:0000313" key="10">
    <source>
        <dbReference type="Proteomes" id="UP000603352"/>
    </source>
</evidence>
<feature type="transmembrane region" description="Helical" evidence="7">
    <location>
        <begin position="138"/>
        <end position="164"/>
    </location>
</feature>
<accession>A0ABQ1IHE0</accession>
<name>A0ABQ1IHE0_9PROT</name>
<feature type="transmembrane region" description="Helical" evidence="7">
    <location>
        <begin position="371"/>
        <end position="391"/>
    </location>
</feature>
<evidence type="ECO:0000256" key="2">
    <source>
        <dbReference type="ARBA" id="ARBA00022475"/>
    </source>
</evidence>
<dbReference type="Pfam" id="PF06808">
    <property type="entry name" value="DctM"/>
    <property type="match status" value="1"/>
</dbReference>
<evidence type="ECO:0000256" key="5">
    <source>
        <dbReference type="ARBA" id="ARBA00022989"/>
    </source>
</evidence>
<proteinExistence type="inferred from homology"/>
<comment type="function">
    <text evidence="7">Part of the tripartite ATP-independent periplasmic (TRAP) transport system.</text>
</comment>
<keyword evidence="4 7" id="KW-0812">Transmembrane</keyword>
<sequence>MFDVAFPIVLFLVTLVLGMPIGFSLIVAGATGVWMNAGWMPLLGILRAEPYRHASSFLLTTIPLFILMAELLARGTVVQAMFRCAYAFVGHLRGGLALAAVGANAGFAALSGSSTAAAAAMARISVPEMRRFGYDDRLSLGTVAIAGTLAIMIPPSLGLIIYGILTESSIGRLFVAGIVPGLLSALGFVVSIMIWVRRDPSIAPQVMRTAWPERLRSLTAIGPAMLLVIFVAGSIYSGAATPTEAAAIGALAALVISITLGGLRRAEMLAAFRSSIRSTALIFTIIIGAMIFGKYLAITRLPQDLLAVIVALDVPGWVIIAILVVIYLIMGCFLDQLAVMLLTLPLTFPLVMGLGYDPIWWGIVLTKTSEIGMVTPPLGLNSFVVSASANAPLEKTFAGVWRLLIGDLIVLLLLLLFPAISLVLPGWWYGP</sequence>
<evidence type="ECO:0000256" key="6">
    <source>
        <dbReference type="ARBA" id="ARBA00023136"/>
    </source>
</evidence>
<feature type="transmembrane region" description="Helical" evidence="7">
    <location>
        <begin position="305"/>
        <end position="330"/>
    </location>
</feature>
<feature type="domain" description="TRAP C4-dicarboxylate transport system permease DctM subunit" evidence="8">
    <location>
        <begin position="8"/>
        <end position="420"/>
    </location>
</feature>